<feature type="transmembrane region" description="Helical" evidence="2">
    <location>
        <begin position="251"/>
        <end position="275"/>
    </location>
</feature>
<evidence type="ECO:0000256" key="1">
    <source>
        <dbReference type="SAM" id="MobiDB-lite"/>
    </source>
</evidence>
<sequence>MCSPRNDTQHPPPPPDRLRMRSPSDVSSLTLLLRGVPVGVIASKWSLFRGPEANRDTYELSKPVGTLDAFISHSWAGSPLWKQISLLTALYLREGYIAMLAVIIPLSIGVYVLPAYQELASVVVELIGAVATCFGVIYGYRLAKKKSRKMVFLDKCCIPQDDPAAKERGICSISVFLRHSDKLVIFWTADYFSRLWCVFEVASFLRTHSPDAIVLVSTLQSRFCISVTGCEIAVLVTVILTDLVFEKHPLAFYGPLIVLIVLEVIVTLVICLEVMSGFVPAKAKLNKQIESFRVEEAQCTLPEDTRVLRQTIARWYGSEEQFEDSLRTNWPRLGATQIPEWALSRRSLGIVMFPYFIIWAPRIACLISSPTMAPRDNWWLYVRDVLIACVMLACRTPLFAFVACKLTTSAGRHGVPNWVVVIVVLCFGLLYDTTEIVGGGVALFDSSLATQFDLPEPFLVNYIPEPCEARTLSIQVFTIRYSHQPKCITFYTSCCRLTVFADCIKPIRQPVELEVVSALTTTTLALLLQEGRHPRSQDLKVTGRLAMRVSPRLERPLDIYPVFVH</sequence>
<comment type="caution">
    <text evidence="3">The sequence shown here is derived from an EMBL/GenBank/DDBJ whole genome shotgun (WGS) entry which is preliminary data.</text>
</comment>
<evidence type="ECO:0000313" key="3">
    <source>
        <dbReference type="EMBL" id="KAF4696491.1"/>
    </source>
</evidence>
<proteinExistence type="predicted"/>
<feature type="transmembrane region" description="Helical" evidence="2">
    <location>
        <begin position="415"/>
        <end position="431"/>
    </location>
</feature>
<dbReference type="OrthoDB" id="412945at2759"/>
<reference evidence="3 4" key="1">
    <citation type="submission" date="2020-04" db="EMBL/GenBank/DDBJ databases">
        <title>Perkinsus olseni comparative genomics.</title>
        <authorList>
            <person name="Bogema D.R."/>
        </authorList>
    </citation>
    <scope>NUCLEOTIDE SEQUENCE [LARGE SCALE GENOMIC DNA]</scope>
    <source>
        <strain evidence="3">00978-12</strain>
    </source>
</reference>
<feature type="transmembrane region" description="Helical" evidence="2">
    <location>
        <begin position="353"/>
        <end position="373"/>
    </location>
</feature>
<name>A0A7J6PLU1_PEROL</name>
<dbReference type="AlphaFoldDB" id="A0A7J6PLU1"/>
<keyword evidence="2" id="KW-0812">Transmembrane</keyword>
<dbReference type="EMBL" id="JABANP010000010">
    <property type="protein sequence ID" value="KAF4696491.1"/>
    <property type="molecule type" value="Genomic_DNA"/>
</dbReference>
<feature type="transmembrane region" description="Helical" evidence="2">
    <location>
        <begin position="223"/>
        <end position="245"/>
    </location>
</feature>
<organism evidence="3 4">
    <name type="scientific">Perkinsus olseni</name>
    <name type="common">Perkinsus atlanticus</name>
    <dbReference type="NCBI Taxonomy" id="32597"/>
    <lineage>
        <taxon>Eukaryota</taxon>
        <taxon>Sar</taxon>
        <taxon>Alveolata</taxon>
        <taxon>Perkinsozoa</taxon>
        <taxon>Perkinsea</taxon>
        <taxon>Perkinsida</taxon>
        <taxon>Perkinsidae</taxon>
        <taxon>Perkinsus</taxon>
    </lineage>
</organism>
<protein>
    <submittedName>
        <fullName evidence="3">Uncharacterized protein</fullName>
    </submittedName>
</protein>
<keyword evidence="2" id="KW-1133">Transmembrane helix</keyword>
<gene>
    <name evidence="3" type="ORF">FOZ60_000181</name>
</gene>
<evidence type="ECO:0000256" key="2">
    <source>
        <dbReference type="SAM" id="Phobius"/>
    </source>
</evidence>
<feature type="region of interest" description="Disordered" evidence="1">
    <location>
        <begin position="1"/>
        <end position="21"/>
    </location>
</feature>
<accession>A0A7J6PLU1</accession>
<keyword evidence="2" id="KW-0472">Membrane</keyword>
<feature type="transmembrane region" description="Helical" evidence="2">
    <location>
        <begin position="119"/>
        <end position="140"/>
    </location>
</feature>
<evidence type="ECO:0000313" key="4">
    <source>
        <dbReference type="Proteomes" id="UP000541610"/>
    </source>
</evidence>
<feature type="transmembrane region" description="Helical" evidence="2">
    <location>
        <begin position="385"/>
        <end position="403"/>
    </location>
</feature>
<feature type="transmembrane region" description="Helical" evidence="2">
    <location>
        <begin position="95"/>
        <end position="113"/>
    </location>
</feature>
<dbReference type="Proteomes" id="UP000541610">
    <property type="component" value="Unassembled WGS sequence"/>
</dbReference>